<evidence type="ECO:0000313" key="1">
    <source>
        <dbReference type="EMBL" id="GAS80314.1"/>
    </source>
</evidence>
<dbReference type="Proteomes" id="UP000069697">
    <property type="component" value="Unassembled WGS sequence"/>
</dbReference>
<dbReference type="AlphaFoldDB" id="A0A124DX88"/>
<comment type="caution">
    <text evidence="1">The sequence shown here is derived from an EMBL/GenBank/DDBJ whole genome shotgun (WGS) entry which is preliminary data.</text>
</comment>
<proteinExistence type="predicted"/>
<protein>
    <submittedName>
        <fullName evidence="1">Uncharacterized protein</fullName>
    </submittedName>
</protein>
<accession>A0A124DX88</accession>
<reference evidence="1 2" key="1">
    <citation type="journal article" date="2016" name="Genome Announc.">
        <title>Draft Genome Sequence of Paenibacillus amylolyticus Heshi-A3, Isolated from Fermented Rice Bran in a Japanese Fermented Seafood Dish.</title>
        <authorList>
            <person name="Akuzawa S."/>
            <person name="Nagaoka J."/>
            <person name="Kanekatsu M."/>
            <person name="Kubota E."/>
            <person name="Ohtake R."/>
            <person name="Suzuki T."/>
            <person name="Kanesaki Y."/>
        </authorList>
    </citation>
    <scope>NUCLEOTIDE SEQUENCE [LARGE SCALE GENOMIC DNA]</scope>
    <source>
        <strain evidence="1 2">Heshi-A3</strain>
    </source>
</reference>
<evidence type="ECO:0000313" key="2">
    <source>
        <dbReference type="Proteomes" id="UP000069697"/>
    </source>
</evidence>
<sequence length="373" mass="44290">MIRVYCDIKESTKAEINKTINDYLDLYMDFYRTLGPEEFSSFFPQFLWVENEELCIKTMIELDLWTSDNYLHTLKPIHEFALYILLCYSKDRIEEMGREKSTTDLDHEVEQTDDEYILSDLDNMDFYLEILFQDYDFLRVSEYVKYFIQNPFDFQGTFNVDLTEYEDLMPNDIRKEFNDLKQSIYPTEIIKQHSNGIIRDMNMKEFFLHIEKIIDYFSHSLTLRGTHKLLWNENGLPKKETSAQQLLESISRLYCESNNIDITPEAETGRGPVDFKFSYGNNLKTIVEIKRGSNKLEHGIEKQTVQYMLSEKVETAYFIIIILFENEFRKVDRIFELAKSIEVRYNLIIRPIIIDARASKLSASKIQNVESVK</sequence>
<reference evidence="2" key="2">
    <citation type="submission" date="2016-01" db="EMBL/GenBank/DDBJ databases">
        <title>Draft Genome Sequence of Paenibacillus amylolyticus Heshi-A3 that Was Isolated from Fermented Rice Bran with Aging Salted Mackerel, Which Was Named Heshiko as Traditional Fermented Seafood in Japan.</title>
        <authorList>
            <person name="Akuzawa S."/>
            <person name="Nakagawa J."/>
            <person name="Kanekatsu T."/>
            <person name="Kubota E."/>
            <person name="Ohtake R."/>
            <person name="Suzuki T."/>
            <person name="Kanesaki Y."/>
        </authorList>
    </citation>
    <scope>NUCLEOTIDE SEQUENCE [LARGE SCALE GENOMIC DNA]</scope>
    <source>
        <strain evidence="2">Heshi-A3</strain>
    </source>
</reference>
<name>A0A124DX88_PAEAM</name>
<gene>
    <name evidence="1" type="ORF">PAHA3_0384</name>
</gene>
<organism evidence="1 2">
    <name type="scientific">Paenibacillus amylolyticus</name>
    <dbReference type="NCBI Taxonomy" id="1451"/>
    <lineage>
        <taxon>Bacteria</taxon>
        <taxon>Bacillati</taxon>
        <taxon>Bacillota</taxon>
        <taxon>Bacilli</taxon>
        <taxon>Bacillales</taxon>
        <taxon>Paenibacillaceae</taxon>
        <taxon>Paenibacillus</taxon>
    </lineage>
</organism>
<dbReference type="RefSeq" id="WP_062833209.1">
    <property type="nucleotide sequence ID" value="NZ_BCNV01000001.1"/>
</dbReference>
<dbReference type="EMBL" id="BCNV01000001">
    <property type="protein sequence ID" value="GAS80314.1"/>
    <property type="molecule type" value="Genomic_DNA"/>
</dbReference>